<protein>
    <submittedName>
        <fullName evidence="2">Uncharacterized protein</fullName>
    </submittedName>
</protein>
<dbReference type="HOGENOM" id="CLU_1238539_0_0_3"/>
<proteinExistence type="predicted"/>
<keyword evidence="1" id="KW-0472">Membrane</keyword>
<organism evidence="2 3">
    <name type="scientific">Crocosphaera subtropica (strain ATCC 51142 / BH68)</name>
    <name type="common">Cyanothece sp. (strain ATCC 51142)</name>
    <dbReference type="NCBI Taxonomy" id="43989"/>
    <lineage>
        <taxon>Bacteria</taxon>
        <taxon>Bacillati</taxon>
        <taxon>Cyanobacteriota</taxon>
        <taxon>Cyanophyceae</taxon>
        <taxon>Oscillatoriophycideae</taxon>
        <taxon>Chroococcales</taxon>
        <taxon>Aphanothecaceae</taxon>
        <taxon>Crocosphaera</taxon>
        <taxon>Crocosphaera subtropica</taxon>
    </lineage>
</organism>
<dbReference type="KEGG" id="cyt:cce_4174"/>
<accession>B1WRT1</accession>
<dbReference type="OrthoDB" id="463790at2"/>
<name>B1WRT1_CROS5</name>
<keyword evidence="1" id="KW-1133">Transmembrane helix</keyword>
<dbReference type="EMBL" id="CP000806">
    <property type="protein sequence ID" value="ACB53522.1"/>
    <property type="molecule type" value="Genomic_DNA"/>
</dbReference>
<keyword evidence="3" id="KW-1185">Reference proteome</keyword>
<evidence type="ECO:0000313" key="3">
    <source>
        <dbReference type="Proteomes" id="UP000001203"/>
    </source>
</evidence>
<dbReference type="Proteomes" id="UP000001203">
    <property type="component" value="Chromosome circular"/>
</dbReference>
<dbReference type="eggNOG" id="ENOG50304W7">
    <property type="taxonomic scope" value="Bacteria"/>
</dbReference>
<reference evidence="2 3" key="1">
    <citation type="journal article" date="2008" name="Proc. Natl. Acad. Sci. U.S.A.">
        <title>The genome of Cyanothece 51142, a unicellular diazotrophic cyanobacterium important in the marine nitrogen cycle.</title>
        <authorList>
            <person name="Welsh E.A."/>
            <person name="Liberton M."/>
            <person name="Stoeckel J."/>
            <person name="Loh T."/>
            <person name="Elvitigala T."/>
            <person name="Wang C."/>
            <person name="Wollam A."/>
            <person name="Fulton R.S."/>
            <person name="Clifton S.W."/>
            <person name="Jacobs J.M."/>
            <person name="Aurora R."/>
            <person name="Ghosh B.K."/>
            <person name="Sherman L.A."/>
            <person name="Smith R.D."/>
            <person name="Wilson R.K."/>
            <person name="Pakrasi H.B."/>
        </authorList>
    </citation>
    <scope>NUCLEOTIDE SEQUENCE [LARGE SCALE GENOMIC DNA]</scope>
    <source>
        <strain evidence="3">ATCC 51142 / BH68</strain>
    </source>
</reference>
<sequence length="205" mass="22913">MQLLNKKQNVKNTGIIGFISSIVVGIPLIALPASSQVIIQPICPGLYYEEPWNDIIEPPVGCPANEREIYGEQVQIYDPEPDYLEPNYRVVPPLPDTVSDPITFVNPTSQGTVDIKIDNDTNALVTYQVLGHTDERWLEGREEIMLEDVPTPVTVTMIREDNGLLEFMTSGSDSDYLHVTLNEDPTFDDIQGVLRIQPSGEVFLQ</sequence>
<gene>
    <name evidence="2" type="ordered locus">cce_4174</name>
</gene>
<dbReference type="RefSeq" id="WP_009543749.1">
    <property type="nucleotide sequence ID" value="NC_010546.1"/>
</dbReference>
<feature type="transmembrane region" description="Helical" evidence="1">
    <location>
        <begin position="12"/>
        <end position="33"/>
    </location>
</feature>
<dbReference type="AlphaFoldDB" id="B1WRT1"/>
<keyword evidence="1" id="KW-0812">Transmembrane</keyword>
<evidence type="ECO:0000256" key="1">
    <source>
        <dbReference type="SAM" id="Phobius"/>
    </source>
</evidence>
<evidence type="ECO:0000313" key="2">
    <source>
        <dbReference type="EMBL" id="ACB53522.1"/>
    </source>
</evidence>